<dbReference type="Gene3D" id="2.30.40.10">
    <property type="entry name" value="Urease, subunit C, domain 1"/>
    <property type="match status" value="1"/>
</dbReference>
<organism evidence="2 3">
    <name type="scientific">Thermomonospora echinospora</name>
    <dbReference type="NCBI Taxonomy" id="1992"/>
    <lineage>
        <taxon>Bacteria</taxon>
        <taxon>Bacillati</taxon>
        <taxon>Actinomycetota</taxon>
        <taxon>Actinomycetes</taxon>
        <taxon>Streptosporangiales</taxon>
        <taxon>Thermomonosporaceae</taxon>
        <taxon>Thermomonospora</taxon>
    </lineage>
</organism>
<name>A0A1H6DH41_9ACTN</name>
<protein>
    <submittedName>
        <fullName evidence="2">Imidazolonepropionase</fullName>
    </submittedName>
</protein>
<keyword evidence="3" id="KW-1185">Reference proteome</keyword>
<accession>A0A1H6DH41</accession>
<dbReference type="SUPFAM" id="SSF51556">
    <property type="entry name" value="Metallo-dependent hydrolases"/>
    <property type="match status" value="1"/>
</dbReference>
<dbReference type="PANTHER" id="PTHR43135:SF3">
    <property type="entry name" value="ALPHA-D-RIBOSE 1-METHYLPHOSPHONATE 5-TRIPHOSPHATE DIPHOSPHATASE"/>
    <property type="match status" value="1"/>
</dbReference>
<dbReference type="InterPro" id="IPR011059">
    <property type="entry name" value="Metal-dep_hydrolase_composite"/>
</dbReference>
<feature type="domain" description="Amidohydrolase-related" evidence="1">
    <location>
        <begin position="56"/>
        <end position="403"/>
    </location>
</feature>
<dbReference type="Pfam" id="PF01979">
    <property type="entry name" value="Amidohydro_1"/>
    <property type="match status" value="1"/>
</dbReference>
<dbReference type="OrthoDB" id="3514520at2"/>
<gene>
    <name evidence="2" type="ORF">SAMN04489712_116103</name>
</gene>
<dbReference type="InterPro" id="IPR006680">
    <property type="entry name" value="Amidohydro-rel"/>
</dbReference>
<dbReference type="PANTHER" id="PTHR43135">
    <property type="entry name" value="ALPHA-D-RIBOSE 1-METHYLPHOSPHONATE 5-TRIPHOSPHATE DIPHOSPHATASE"/>
    <property type="match status" value="1"/>
</dbReference>
<dbReference type="Gene3D" id="3.20.20.140">
    <property type="entry name" value="Metal-dependent hydrolases"/>
    <property type="match status" value="1"/>
</dbReference>
<dbReference type="GO" id="GO:0016810">
    <property type="term" value="F:hydrolase activity, acting on carbon-nitrogen (but not peptide) bonds"/>
    <property type="evidence" value="ECO:0007669"/>
    <property type="project" value="InterPro"/>
</dbReference>
<dbReference type="AlphaFoldDB" id="A0A1H6DH41"/>
<proteinExistence type="predicted"/>
<dbReference type="EMBL" id="FNVO01000016">
    <property type="protein sequence ID" value="SEG83926.1"/>
    <property type="molecule type" value="Genomic_DNA"/>
</dbReference>
<sequence length="413" mass="44167">MAERTLLTNARVLTCTGDRHERPIAADVLIEGDRITRVAPGIEAGPARVVDLRGATVLPGLGDAHTHISWPLDFVFDHATVAAAPPAPHILDVAAVTRTYLESGYTFIIGAGTTQPMDDLLVKDAIDRGLLPGPRIVPSGPMIAEAGGLGGDGEIMEVVANAAELRENVAWQCGMGVRALKLFISGDGVVPEFPSEDVYMNDEMLLAAAEEAGRHGAFLTTHARGSASVAMAARTGVRIVHHACFLDDEALKALEARRGDIWVCPGLHYLYAVVNGHAEPYGITPEKVEASGYHEEFRSQVEGLHRLREAGIGILAGGDFGHQWTRHGTYAAELQRYVELAGMTPAEAVHTATRNMGEAAGLPLGQVREGYLADLLVVDGDPSADVTVLQDPARRRAVMKNGRFAYVNPEVYP</sequence>
<reference evidence="3" key="1">
    <citation type="submission" date="2016-10" db="EMBL/GenBank/DDBJ databases">
        <authorList>
            <person name="Varghese N."/>
            <person name="Submissions S."/>
        </authorList>
    </citation>
    <scope>NUCLEOTIDE SEQUENCE [LARGE SCALE GENOMIC DNA]</scope>
    <source>
        <strain evidence="3">DSM 43163</strain>
    </source>
</reference>
<evidence type="ECO:0000313" key="3">
    <source>
        <dbReference type="Proteomes" id="UP000236723"/>
    </source>
</evidence>
<dbReference type="RefSeq" id="WP_103942076.1">
    <property type="nucleotide sequence ID" value="NZ_FNVO01000016.1"/>
</dbReference>
<dbReference type="SUPFAM" id="SSF51338">
    <property type="entry name" value="Composite domain of metallo-dependent hydrolases"/>
    <property type="match status" value="1"/>
</dbReference>
<evidence type="ECO:0000259" key="1">
    <source>
        <dbReference type="Pfam" id="PF01979"/>
    </source>
</evidence>
<evidence type="ECO:0000313" key="2">
    <source>
        <dbReference type="EMBL" id="SEG83926.1"/>
    </source>
</evidence>
<dbReference type="InterPro" id="IPR032466">
    <property type="entry name" value="Metal_Hydrolase"/>
</dbReference>
<dbReference type="Proteomes" id="UP000236723">
    <property type="component" value="Unassembled WGS sequence"/>
</dbReference>
<dbReference type="InterPro" id="IPR051781">
    <property type="entry name" value="Metallo-dep_Hydrolase"/>
</dbReference>